<feature type="domain" description="DUF4399" evidence="2">
    <location>
        <begin position="93"/>
        <end position="183"/>
    </location>
</feature>
<dbReference type="Pfam" id="PF14347">
    <property type="entry name" value="DUF4399"/>
    <property type="match status" value="1"/>
</dbReference>
<keyword evidence="1" id="KW-0812">Transmembrane</keyword>
<dbReference type="AlphaFoldDB" id="A0A381QA90"/>
<organism evidence="3">
    <name type="scientific">marine metagenome</name>
    <dbReference type="NCBI Taxonomy" id="408172"/>
    <lineage>
        <taxon>unclassified sequences</taxon>
        <taxon>metagenomes</taxon>
        <taxon>ecological metagenomes</taxon>
    </lineage>
</organism>
<evidence type="ECO:0000256" key="1">
    <source>
        <dbReference type="SAM" id="Phobius"/>
    </source>
</evidence>
<evidence type="ECO:0000259" key="2">
    <source>
        <dbReference type="Pfam" id="PF14347"/>
    </source>
</evidence>
<dbReference type="EMBL" id="UINC01001229">
    <property type="protein sequence ID" value="SUZ74987.1"/>
    <property type="molecule type" value="Genomic_DNA"/>
</dbReference>
<protein>
    <recommendedName>
        <fullName evidence="2">DUF4399 domain-containing protein</fullName>
    </recommendedName>
</protein>
<sequence length="183" mass="19512">MLYDDNSNLTGEKTMARIVQLLTIGFRSMVLGVTALAFVSVMACGSEPAEPEPAAEAEEAEAAAEEASMDMTPGVFVIAPEEGSTVSSPVTMEFGHEHFTIEPITDPLTVHEGAGHHHIGLDTDCLPVGEIIPQASPWVHFGDGSNTIEMQLEPGPHRVCLQIGDGEHRTLEGMSAEVTFTVE</sequence>
<evidence type="ECO:0000313" key="3">
    <source>
        <dbReference type="EMBL" id="SUZ74987.1"/>
    </source>
</evidence>
<gene>
    <name evidence="3" type="ORF">METZ01_LOCUS27841</name>
</gene>
<proteinExistence type="predicted"/>
<name>A0A381QA90_9ZZZZ</name>
<feature type="transmembrane region" description="Helical" evidence="1">
    <location>
        <begin position="21"/>
        <end position="43"/>
    </location>
</feature>
<accession>A0A381QA90</accession>
<keyword evidence="1" id="KW-0472">Membrane</keyword>
<dbReference type="InterPro" id="IPR025512">
    <property type="entry name" value="DUF4399"/>
</dbReference>
<keyword evidence="1" id="KW-1133">Transmembrane helix</keyword>
<reference evidence="3" key="1">
    <citation type="submission" date="2018-05" db="EMBL/GenBank/DDBJ databases">
        <authorList>
            <person name="Lanie J.A."/>
            <person name="Ng W.-L."/>
            <person name="Kazmierczak K.M."/>
            <person name="Andrzejewski T.M."/>
            <person name="Davidsen T.M."/>
            <person name="Wayne K.J."/>
            <person name="Tettelin H."/>
            <person name="Glass J.I."/>
            <person name="Rusch D."/>
            <person name="Podicherti R."/>
            <person name="Tsui H.-C.T."/>
            <person name="Winkler M.E."/>
        </authorList>
    </citation>
    <scope>NUCLEOTIDE SEQUENCE</scope>
</reference>